<evidence type="ECO:0008006" key="3">
    <source>
        <dbReference type="Google" id="ProtNLM"/>
    </source>
</evidence>
<protein>
    <recommendedName>
        <fullName evidence="3">Yip1 domain-containing protein</fullName>
    </recommendedName>
</protein>
<sequence length="176" mass="19725">MINLLSVFWRIMLRKSSPEELPGSNFLLISTFVFFLLSQIPVGIRLYESLGEVFQLLFLDVILLSVWLRIIVQLSGKLDRFKQSLIALFGTGGLFNLIVGPFLFVYAPYLKELSSLDEIQIPAWITLIIFIVTIWSVLVMAHIFSRAISKTPSVGLGLALVYLLISFLVSSSISAP</sequence>
<feature type="transmembrane region" description="Helical" evidence="1">
    <location>
        <begin position="21"/>
        <end position="41"/>
    </location>
</feature>
<feature type="transmembrane region" description="Helical" evidence="1">
    <location>
        <begin position="121"/>
        <end position="144"/>
    </location>
</feature>
<keyword evidence="1" id="KW-1133">Transmembrane helix</keyword>
<feature type="transmembrane region" description="Helical" evidence="1">
    <location>
        <begin position="53"/>
        <end position="72"/>
    </location>
</feature>
<name>A0A381VIL2_9ZZZZ</name>
<feature type="transmembrane region" description="Helical" evidence="1">
    <location>
        <begin position="84"/>
        <end position="109"/>
    </location>
</feature>
<keyword evidence="1" id="KW-0472">Membrane</keyword>
<reference evidence="2" key="1">
    <citation type="submission" date="2018-05" db="EMBL/GenBank/DDBJ databases">
        <authorList>
            <person name="Lanie J.A."/>
            <person name="Ng W.-L."/>
            <person name="Kazmierczak K.M."/>
            <person name="Andrzejewski T.M."/>
            <person name="Davidsen T.M."/>
            <person name="Wayne K.J."/>
            <person name="Tettelin H."/>
            <person name="Glass J.I."/>
            <person name="Rusch D."/>
            <person name="Podicherti R."/>
            <person name="Tsui H.-C.T."/>
            <person name="Winkler M.E."/>
        </authorList>
    </citation>
    <scope>NUCLEOTIDE SEQUENCE</scope>
</reference>
<gene>
    <name evidence="2" type="ORF">METZ01_LOCUS92705</name>
</gene>
<feature type="transmembrane region" description="Helical" evidence="1">
    <location>
        <begin position="156"/>
        <end position="175"/>
    </location>
</feature>
<evidence type="ECO:0000256" key="1">
    <source>
        <dbReference type="SAM" id="Phobius"/>
    </source>
</evidence>
<organism evidence="2">
    <name type="scientific">marine metagenome</name>
    <dbReference type="NCBI Taxonomy" id="408172"/>
    <lineage>
        <taxon>unclassified sequences</taxon>
        <taxon>metagenomes</taxon>
        <taxon>ecological metagenomes</taxon>
    </lineage>
</organism>
<accession>A0A381VIL2</accession>
<dbReference type="AlphaFoldDB" id="A0A381VIL2"/>
<evidence type="ECO:0000313" key="2">
    <source>
        <dbReference type="EMBL" id="SVA39851.1"/>
    </source>
</evidence>
<proteinExistence type="predicted"/>
<dbReference type="EMBL" id="UINC01008866">
    <property type="protein sequence ID" value="SVA39851.1"/>
    <property type="molecule type" value="Genomic_DNA"/>
</dbReference>
<keyword evidence="1" id="KW-0812">Transmembrane</keyword>